<dbReference type="RefSeq" id="WP_305730426.1">
    <property type="nucleotide sequence ID" value="NZ_JAUZEA010000006.1"/>
</dbReference>
<evidence type="ECO:0008006" key="4">
    <source>
        <dbReference type="Google" id="ProtNLM"/>
    </source>
</evidence>
<name>A0AAP5F9X7_9GAMM</name>
<gene>
    <name evidence="2" type="ORF">Q0031_13845</name>
</gene>
<feature type="region of interest" description="Disordered" evidence="1">
    <location>
        <begin position="223"/>
        <end position="261"/>
    </location>
</feature>
<accession>A0AAP5F9X7</accession>
<dbReference type="EMBL" id="JAVIAC010000006">
    <property type="protein sequence ID" value="MDQ7952870.1"/>
    <property type="molecule type" value="Genomic_DNA"/>
</dbReference>
<feature type="compositionally biased region" description="Low complexity" evidence="1">
    <location>
        <begin position="239"/>
        <end position="254"/>
    </location>
</feature>
<organism evidence="2 3">
    <name type="scientific">Stenotrophomonas geniculata</name>
    <dbReference type="NCBI Taxonomy" id="86188"/>
    <lineage>
        <taxon>Bacteria</taxon>
        <taxon>Pseudomonadati</taxon>
        <taxon>Pseudomonadota</taxon>
        <taxon>Gammaproteobacteria</taxon>
        <taxon>Lysobacterales</taxon>
        <taxon>Lysobacteraceae</taxon>
        <taxon>Stenotrophomonas</taxon>
    </lineage>
</organism>
<sequence>MADPTIAQLKERAATCPVRALSLQILLWDFDPPSYDAWVEHVERALLHQVNLIAEKKHYLKSLSEDALSTVVQIALDNLVLDCSAAVVNGNVDVVIAFGGYKWLGEAKIATDNTKIFHGYQQLTTRYATGQPGQTAGGMLLYCKDERADAILNGWRAALDAAIPGAQIVDGPVPLSFRSVDNRNSASQPFKIVHLAFPLFHVPEEDTWVLPKEAAEAGRLAKKATKQVAAKRQRDRDAPAGAASNAVAGTDAANDANVGDS</sequence>
<dbReference type="Proteomes" id="UP001240529">
    <property type="component" value="Unassembled WGS sequence"/>
</dbReference>
<comment type="caution">
    <text evidence="2">The sequence shown here is derived from an EMBL/GenBank/DDBJ whole genome shotgun (WGS) entry which is preliminary data.</text>
</comment>
<dbReference type="AlphaFoldDB" id="A0AAP5F9X7"/>
<reference evidence="2" key="1">
    <citation type="submission" date="2023-07" db="EMBL/GenBank/DDBJ databases">
        <authorList>
            <person name="Shahid S."/>
            <person name="Akbar M.Y."/>
            <person name="Ajmal W."/>
            <person name="Ansari A."/>
            <person name="Ghazanfar S."/>
        </authorList>
    </citation>
    <scope>NUCLEOTIDE SEQUENCE</scope>
    <source>
        <strain evidence="2">NIGAB</strain>
    </source>
</reference>
<evidence type="ECO:0000313" key="3">
    <source>
        <dbReference type="Proteomes" id="UP001240529"/>
    </source>
</evidence>
<proteinExistence type="predicted"/>
<evidence type="ECO:0000256" key="1">
    <source>
        <dbReference type="SAM" id="MobiDB-lite"/>
    </source>
</evidence>
<protein>
    <recommendedName>
        <fullName evidence="4">Restriction endonuclease</fullName>
    </recommendedName>
</protein>
<evidence type="ECO:0000313" key="2">
    <source>
        <dbReference type="EMBL" id="MDQ7952870.1"/>
    </source>
</evidence>